<keyword evidence="1" id="KW-0808">Transferase</keyword>
<dbReference type="AlphaFoldDB" id="A0A6F8PUK1"/>
<gene>
    <name evidence="1" type="ORF">THMIRHAS_11620</name>
</gene>
<evidence type="ECO:0000313" key="2">
    <source>
        <dbReference type="Proteomes" id="UP000501726"/>
    </source>
</evidence>
<dbReference type="EMBL" id="AP021889">
    <property type="protein sequence ID" value="BBP45789.1"/>
    <property type="molecule type" value="Genomic_DNA"/>
</dbReference>
<reference evidence="2" key="1">
    <citation type="submission" date="2019-11" db="EMBL/GenBank/DDBJ databases">
        <title>Isolation and characterization of two novel species in the genus Thiomicrorhabdus.</title>
        <authorList>
            <person name="Mochizuki J."/>
            <person name="Kojima H."/>
            <person name="Fukui M."/>
        </authorList>
    </citation>
    <scope>NUCLEOTIDE SEQUENCE [LARGE SCALE GENOMIC DNA]</scope>
    <source>
        <strain evidence="2">aks77</strain>
    </source>
</reference>
<name>A0A6F8PUK1_9GAMM</name>
<dbReference type="Pfam" id="PF10294">
    <property type="entry name" value="Methyltransf_16"/>
    <property type="match status" value="1"/>
</dbReference>
<dbReference type="RefSeq" id="WP_197905436.1">
    <property type="nucleotide sequence ID" value="NZ_AP021889.1"/>
</dbReference>
<dbReference type="SUPFAM" id="SSF53335">
    <property type="entry name" value="S-adenosyl-L-methionine-dependent methyltransferases"/>
    <property type="match status" value="1"/>
</dbReference>
<dbReference type="KEGG" id="tse:THMIRHAS_11620"/>
<dbReference type="PANTHER" id="PTHR14614">
    <property type="entry name" value="HEPATOCELLULAR CARCINOMA-ASSOCIATED ANTIGEN"/>
    <property type="match status" value="1"/>
</dbReference>
<dbReference type="GO" id="GO:0032259">
    <property type="term" value="P:methylation"/>
    <property type="evidence" value="ECO:0007669"/>
    <property type="project" value="UniProtKB-KW"/>
</dbReference>
<keyword evidence="2" id="KW-1185">Reference proteome</keyword>
<protein>
    <submittedName>
        <fullName evidence="1">Methyltransferase type 12</fullName>
    </submittedName>
</protein>
<dbReference type="CDD" id="cd02440">
    <property type="entry name" value="AdoMet_MTases"/>
    <property type="match status" value="1"/>
</dbReference>
<accession>A0A6F8PUK1</accession>
<dbReference type="Gene3D" id="3.40.50.150">
    <property type="entry name" value="Vaccinia Virus protein VP39"/>
    <property type="match status" value="1"/>
</dbReference>
<sequence>MSIATLRVRYQTIEFEKFDIHLCSLRDKQQFSDPFKEAEALGISDAQWSLFGVVWDSSQVLAEQMQDFDIQDKRILEIGCGIALSSHLLNARNADITATDYHPEAGKFLVKNSALNKAQDIPFLRTDWKNEDSGLGRFDVIIGSDLLYEQNHIQLLAEFIEQHANTQCEVILVDPGRGKHAKFSKKMVTLGFSHKQSKLREPLIKTPEFNGVILNYKRQIDD</sequence>
<dbReference type="GO" id="GO:0008168">
    <property type="term" value="F:methyltransferase activity"/>
    <property type="evidence" value="ECO:0007669"/>
    <property type="project" value="UniProtKB-KW"/>
</dbReference>
<evidence type="ECO:0000313" key="1">
    <source>
        <dbReference type="EMBL" id="BBP45789.1"/>
    </source>
</evidence>
<dbReference type="Proteomes" id="UP000501726">
    <property type="component" value="Chromosome"/>
</dbReference>
<organism evidence="1 2">
    <name type="scientific">Thiosulfatimonas sediminis</name>
    <dbReference type="NCBI Taxonomy" id="2675054"/>
    <lineage>
        <taxon>Bacteria</taxon>
        <taxon>Pseudomonadati</taxon>
        <taxon>Pseudomonadota</taxon>
        <taxon>Gammaproteobacteria</taxon>
        <taxon>Thiotrichales</taxon>
        <taxon>Piscirickettsiaceae</taxon>
        <taxon>Thiosulfatimonas</taxon>
    </lineage>
</organism>
<dbReference type="InterPro" id="IPR019410">
    <property type="entry name" value="Methyltransf_16"/>
</dbReference>
<keyword evidence="1" id="KW-0489">Methyltransferase</keyword>
<proteinExistence type="predicted"/>
<dbReference type="InterPro" id="IPR029063">
    <property type="entry name" value="SAM-dependent_MTases_sf"/>
</dbReference>